<evidence type="ECO:0000313" key="2">
    <source>
        <dbReference type="EMBL" id="MBW7458016.1"/>
    </source>
</evidence>
<protein>
    <submittedName>
        <fullName evidence="2">Copper amine oxidase N-terminal domain-containing protein</fullName>
    </submittedName>
</protein>
<sequence>MKGLKEKVGVLLACLLLVVPALAGAQAQNAKGATQDLRAGLGQLLGEHAVLAVIAMQKGYDASADFNDAANALSA</sequence>
<accession>A0ABS7CAV7</accession>
<name>A0ABS7CAV7_9BACL</name>
<evidence type="ECO:0000256" key="1">
    <source>
        <dbReference type="SAM" id="SignalP"/>
    </source>
</evidence>
<feature type="non-terminal residue" evidence="2">
    <location>
        <position position="75"/>
    </location>
</feature>
<feature type="signal peptide" evidence="1">
    <location>
        <begin position="1"/>
        <end position="23"/>
    </location>
</feature>
<keyword evidence="3" id="KW-1185">Reference proteome</keyword>
<reference evidence="2 3" key="1">
    <citation type="submission" date="2021-07" db="EMBL/GenBank/DDBJ databases">
        <title>Paenibacillus radiodurans sp. nov., isolated from the southeastern edge of Tengger Desert.</title>
        <authorList>
            <person name="Zhang G."/>
        </authorList>
    </citation>
    <scope>NUCLEOTIDE SEQUENCE [LARGE SCALE GENOMIC DNA]</scope>
    <source>
        <strain evidence="2 3">CCM 7311</strain>
    </source>
</reference>
<evidence type="ECO:0000313" key="3">
    <source>
        <dbReference type="Proteomes" id="UP001519887"/>
    </source>
</evidence>
<dbReference type="EMBL" id="JAHZIK010001041">
    <property type="protein sequence ID" value="MBW7458016.1"/>
    <property type="molecule type" value="Genomic_DNA"/>
</dbReference>
<gene>
    <name evidence="2" type="ORF">K0U00_28640</name>
</gene>
<organism evidence="2 3">
    <name type="scientific">Paenibacillus sepulcri</name>
    <dbReference type="NCBI Taxonomy" id="359917"/>
    <lineage>
        <taxon>Bacteria</taxon>
        <taxon>Bacillati</taxon>
        <taxon>Bacillota</taxon>
        <taxon>Bacilli</taxon>
        <taxon>Bacillales</taxon>
        <taxon>Paenibacillaceae</taxon>
        <taxon>Paenibacillus</taxon>
    </lineage>
</organism>
<feature type="chain" id="PRO_5045211924" evidence="1">
    <location>
        <begin position="24"/>
        <end position="75"/>
    </location>
</feature>
<keyword evidence="1" id="KW-0732">Signal</keyword>
<dbReference type="Proteomes" id="UP001519887">
    <property type="component" value="Unassembled WGS sequence"/>
</dbReference>
<proteinExistence type="predicted"/>
<comment type="caution">
    <text evidence="2">The sequence shown here is derived from an EMBL/GenBank/DDBJ whole genome shotgun (WGS) entry which is preliminary data.</text>
</comment>